<evidence type="ECO:0000313" key="1">
    <source>
        <dbReference type="EMBL" id="VWB97922.1"/>
    </source>
</evidence>
<name>A0A6P2NT77_9BURK</name>
<dbReference type="Proteomes" id="UP000494162">
    <property type="component" value="Unassembled WGS sequence"/>
</dbReference>
<protein>
    <submittedName>
        <fullName evidence="1">Uncharacterized protein</fullName>
    </submittedName>
</protein>
<gene>
    <name evidence="1" type="ORF">BPS26883_04738</name>
</gene>
<organism evidence="1 2">
    <name type="scientific">Burkholderia pseudomultivorans</name>
    <dbReference type="NCBI Taxonomy" id="1207504"/>
    <lineage>
        <taxon>Bacteria</taxon>
        <taxon>Pseudomonadati</taxon>
        <taxon>Pseudomonadota</taxon>
        <taxon>Betaproteobacteria</taxon>
        <taxon>Burkholderiales</taxon>
        <taxon>Burkholderiaceae</taxon>
        <taxon>Burkholderia</taxon>
        <taxon>Burkholderia cepacia complex</taxon>
    </lineage>
</organism>
<reference evidence="1 2" key="1">
    <citation type="submission" date="2019-09" db="EMBL/GenBank/DDBJ databases">
        <authorList>
            <person name="Depoorter E."/>
        </authorList>
    </citation>
    <scope>NUCLEOTIDE SEQUENCE [LARGE SCALE GENOMIC DNA]</scope>
    <source>
        <strain evidence="1">LMG 26883</strain>
    </source>
</reference>
<evidence type="ECO:0000313" key="2">
    <source>
        <dbReference type="Proteomes" id="UP000494162"/>
    </source>
</evidence>
<dbReference type="GeneID" id="93171785"/>
<accession>A0A6P2NT77</accession>
<dbReference type="AlphaFoldDB" id="A0A6P2NT77"/>
<proteinExistence type="predicted"/>
<sequence length="56" mass="5977">MAIVVSLWLEKSVSGSHEAMCGRVFSALYQVAGDYGNAVCAKLLDVREIGNSTNKS</sequence>
<dbReference type="EMBL" id="CABVPP010000043">
    <property type="protein sequence ID" value="VWB97922.1"/>
    <property type="molecule type" value="Genomic_DNA"/>
</dbReference>
<dbReference type="RefSeq" id="WP_155633388.1">
    <property type="nucleotide sequence ID" value="NZ_CABVPP010000043.1"/>
</dbReference>